<dbReference type="Proteomes" id="UP000077051">
    <property type="component" value="Unassembled WGS sequence"/>
</dbReference>
<feature type="compositionally biased region" description="Polar residues" evidence="1">
    <location>
        <begin position="138"/>
        <end position="150"/>
    </location>
</feature>
<proteinExistence type="predicted"/>
<sequence>MPSDLTGRAVYVVSSGLQMNPQMHDAVETEPVKLFSNVENARAYARDLAKMLFWDKMIGGCPHEDGYTTPTDDDFSCGGDFHAGEDYIEFSYEGNDRYTDDEPDTGYVSVDVMYIDEEVKGQTNDTGDNNKKRKLVGNNFSPVNDQQPASSMPLYSKAASFSSENSASSMPTTILPSTFPLSTPTSMPRIAPMPDGPRYPHYVQPGHIASPNQLKISVPQKNEPYGENSANAHDGPSAPLASYSQPASTVGSNSYSNPIVLPDSPTIPQNPSISDQTYS</sequence>
<dbReference type="VEuPathDB" id="FungiDB:MUCCIDRAFT_115663"/>
<evidence type="ECO:0000256" key="1">
    <source>
        <dbReference type="SAM" id="MobiDB-lite"/>
    </source>
</evidence>
<evidence type="ECO:0000313" key="3">
    <source>
        <dbReference type="Proteomes" id="UP000077051"/>
    </source>
</evidence>
<feature type="compositionally biased region" description="Polar residues" evidence="1">
    <location>
        <begin position="170"/>
        <end position="186"/>
    </location>
</feature>
<organism evidence="2 3">
    <name type="scientific">Mucor lusitanicus CBS 277.49</name>
    <dbReference type="NCBI Taxonomy" id="747725"/>
    <lineage>
        <taxon>Eukaryota</taxon>
        <taxon>Fungi</taxon>
        <taxon>Fungi incertae sedis</taxon>
        <taxon>Mucoromycota</taxon>
        <taxon>Mucoromycotina</taxon>
        <taxon>Mucoromycetes</taxon>
        <taxon>Mucorales</taxon>
        <taxon>Mucorineae</taxon>
        <taxon>Mucoraceae</taxon>
        <taxon>Mucor</taxon>
    </lineage>
</organism>
<feature type="compositionally biased region" description="Low complexity" evidence="1">
    <location>
        <begin position="156"/>
        <end position="169"/>
    </location>
</feature>
<comment type="caution">
    <text evidence="2">The sequence shown here is derived from an EMBL/GenBank/DDBJ whole genome shotgun (WGS) entry which is preliminary data.</text>
</comment>
<evidence type="ECO:0000313" key="2">
    <source>
        <dbReference type="EMBL" id="OAC98141.1"/>
    </source>
</evidence>
<protein>
    <submittedName>
        <fullName evidence="2">Uncharacterized protein</fullName>
    </submittedName>
</protein>
<feature type="compositionally biased region" description="Polar residues" evidence="1">
    <location>
        <begin position="266"/>
        <end position="279"/>
    </location>
</feature>
<dbReference type="EMBL" id="AMYB01000011">
    <property type="protein sequence ID" value="OAC98141.1"/>
    <property type="molecule type" value="Genomic_DNA"/>
</dbReference>
<feature type="region of interest" description="Disordered" evidence="1">
    <location>
        <begin position="119"/>
        <end position="279"/>
    </location>
</feature>
<name>A0A168GXY3_MUCCL</name>
<accession>A0A168GXY3</accession>
<reference evidence="2 3" key="1">
    <citation type="submission" date="2015-06" db="EMBL/GenBank/DDBJ databases">
        <title>Expansion of signal transduction pathways in fungi by whole-genome duplication.</title>
        <authorList>
            <consortium name="DOE Joint Genome Institute"/>
            <person name="Corrochano L.M."/>
            <person name="Kuo A."/>
            <person name="Marcet-Houben M."/>
            <person name="Polaino S."/>
            <person name="Salamov A."/>
            <person name="Villalobos J.M."/>
            <person name="Alvarez M.I."/>
            <person name="Avalos J."/>
            <person name="Benito E.P."/>
            <person name="Benoit I."/>
            <person name="Burger G."/>
            <person name="Camino L.P."/>
            <person name="Canovas D."/>
            <person name="Cerda-Olmedo E."/>
            <person name="Cheng J.-F."/>
            <person name="Dominguez A."/>
            <person name="Elias M."/>
            <person name="Eslava A.P."/>
            <person name="Glaser F."/>
            <person name="Grimwood J."/>
            <person name="Gutierrez G."/>
            <person name="Heitman J."/>
            <person name="Henrissat B."/>
            <person name="Iturriaga E.A."/>
            <person name="Lang B.F."/>
            <person name="Lavin J.L."/>
            <person name="Lee S."/>
            <person name="Li W."/>
            <person name="Lindquist E."/>
            <person name="Lopez-Garcia S."/>
            <person name="Luque E.M."/>
            <person name="Marcos A.T."/>
            <person name="Martin J."/>
            <person name="Mccluskey K."/>
            <person name="Medina H.R."/>
            <person name="Miralles-Duran A."/>
            <person name="Miyazaki A."/>
            <person name="Munoz-Torres E."/>
            <person name="Oguiza J.A."/>
            <person name="Ohm R."/>
            <person name="Olmedo M."/>
            <person name="Orejas M."/>
            <person name="Ortiz-Castellanos L."/>
            <person name="Pisabarro A.G."/>
            <person name="Rodriguez-Romero J."/>
            <person name="Ruiz-Herrera J."/>
            <person name="Ruiz-Vazquez R."/>
            <person name="Sanz C."/>
            <person name="Schackwitz W."/>
            <person name="Schmutz J."/>
            <person name="Shahriari M."/>
            <person name="Shelest E."/>
            <person name="Silva-Franco F."/>
            <person name="Soanes D."/>
            <person name="Syed K."/>
            <person name="Tagua V.G."/>
            <person name="Talbot N.J."/>
            <person name="Thon M."/>
            <person name="De Vries R.P."/>
            <person name="Wiebenga A."/>
            <person name="Yadav J.S."/>
            <person name="Braun E.L."/>
            <person name="Baker S."/>
            <person name="Garre V."/>
            <person name="Horwitz B."/>
            <person name="Torres-Martinez S."/>
            <person name="Idnurm A."/>
            <person name="Herrera-Estrella A."/>
            <person name="Gabaldon T."/>
            <person name="Grigoriev I.V."/>
        </authorList>
    </citation>
    <scope>NUCLEOTIDE SEQUENCE [LARGE SCALE GENOMIC DNA]</scope>
    <source>
        <strain evidence="2 3">CBS 277.49</strain>
    </source>
</reference>
<keyword evidence="3" id="KW-1185">Reference proteome</keyword>
<dbReference type="AlphaFoldDB" id="A0A168GXY3"/>
<gene>
    <name evidence="2" type="ORF">MUCCIDRAFT_115663</name>
</gene>
<feature type="compositionally biased region" description="Polar residues" evidence="1">
    <location>
        <begin position="242"/>
        <end position="257"/>
    </location>
</feature>